<keyword evidence="5" id="KW-1133">Transmembrane helix</keyword>
<dbReference type="PANTHER" id="PTHR11860:SF59">
    <property type="entry name" value="FAS APOPTOTIC INHIBITORY MOLECULE 3"/>
    <property type="match status" value="1"/>
</dbReference>
<dbReference type="InterPro" id="IPR013783">
    <property type="entry name" value="Ig-like_fold"/>
</dbReference>
<dbReference type="EMBL" id="VCEA01000003">
    <property type="protein sequence ID" value="KAB0345428.1"/>
    <property type="molecule type" value="Genomic_DNA"/>
</dbReference>
<feature type="transmembrane region" description="Helical" evidence="5">
    <location>
        <begin position="263"/>
        <end position="284"/>
    </location>
</feature>
<evidence type="ECO:0000256" key="1">
    <source>
        <dbReference type="ARBA" id="ARBA00004370"/>
    </source>
</evidence>
<keyword evidence="2 5" id="KW-0812">Transmembrane</keyword>
<keyword evidence="6" id="KW-0732">Signal</keyword>
<dbReference type="AlphaFoldDB" id="A0A5N3V943"/>
<evidence type="ECO:0000256" key="2">
    <source>
        <dbReference type="ARBA" id="ARBA00022692"/>
    </source>
</evidence>
<evidence type="ECO:0000256" key="3">
    <source>
        <dbReference type="ARBA" id="ARBA00023136"/>
    </source>
</evidence>
<reference evidence="8 9" key="1">
    <citation type="submission" date="2019-06" db="EMBL/GenBank/DDBJ databases">
        <title>Discovery of a novel chromosome fission-fusion reversal in muntjac.</title>
        <authorList>
            <person name="Mudd A.B."/>
            <person name="Bredeson J.V."/>
            <person name="Baum R."/>
            <person name="Hockemeyer D."/>
            <person name="Rokhsar D.S."/>
        </authorList>
    </citation>
    <scope>NUCLEOTIDE SEQUENCE [LARGE SCALE GENOMIC DNA]</scope>
    <source>
        <strain evidence="8">UTSW_UCB_Mm</strain>
        <tissue evidence="8">Fibroblast cell line</tissue>
    </source>
</reference>
<evidence type="ECO:0000256" key="4">
    <source>
        <dbReference type="SAM" id="MobiDB-lite"/>
    </source>
</evidence>
<sequence>MAAWIRHFACCFQGSLLVGALKVLPEVKMEGMLGGSITIECPLPETHVRIYLCRTIGESGRCTTVVSNSKFVREEFKHRVTLEQHPDRNLFLVEMTELAKSDSGVYACGVGLNTDQGKTQQITLTVHSVYEPSWEEAPTPEPPAWFHRFLQMHMPPWFQMPAHASSLEFISKVTTPAQRTDSPQAHQASPTPSVTHRPRVSRASSVATAEPTIFLPSITTSKTSAQKGLLRLQTASYNHQTWLHRQRASNQGPGAVSGMEDQGVFVLIPTILGLILLALLGLLVKRIVQRRKEALSRRVRRLAVRMRTLDASQSALSRRPRVCRRPRTPSNIYSACPRRPRGVDAAGGGAAPPPGPGAPAASAPLQVPEIPWPHVPSLKIDCEYVSFCHQPAAKGEDMDSDDYINVPCLTHLSSCAPGPRPWCQ</sequence>
<dbReference type="InterPro" id="IPR036179">
    <property type="entry name" value="Ig-like_dom_sf"/>
</dbReference>
<proteinExistence type="predicted"/>
<protein>
    <recommendedName>
        <fullName evidence="7">Immunoglobulin domain-containing protein</fullName>
    </recommendedName>
</protein>
<dbReference type="GO" id="GO:0005886">
    <property type="term" value="C:plasma membrane"/>
    <property type="evidence" value="ECO:0007669"/>
    <property type="project" value="TreeGrafter"/>
</dbReference>
<dbReference type="InterPro" id="IPR013106">
    <property type="entry name" value="Ig_V-set"/>
</dbReference>
<dbReference type="SMART" id="SM00409">
    <property type="entry name" value="IG"/>
    <property type="match status" value="1"/>
</dbReference>
<dbReference type="Pfam" id="PF07686">
    <property type="entry name" value="V-set"/>
    <property type="match status" value="1"/>
</dbReference>
<evidence type="ECO:0000313" key="9">
    <source>
        <dbReference type="Proteomes" id="UP000326458"/>
    </source>
</evidence>
<gene>
    <name evidence="8" type="ORF">FD754_022354</name>
</gene>
<keyword evidence="3 5" id="KW-0472">Membrane</keyword>
<evidence type="ECO:0000256" key="6">
    <source>
        <dbReference type="SAM" id="SignalP"/>
    </source>
</evidence>
<dbReference type="CDD" id="cd05716">
    <property type="entry name" value="IgV_pIgR_like"/>
    <property type="match status" value="1"/>
</dbReference>
<comment type="subcellular location">
    <subcellularLocation>
        <location evidence="1">Membrane</location>
    </subcellularLocation>
</comment>
<evidence type="ECO:0000313" key="8">
    <source>
        <dbReference type="EMBL" id="KAB0345428.1"/>
    </source>
</evidence>
<dbReference type="GO" id="GO:0004888">
    <property type="term" value="F:transmembrane signaling receptor activity"/>
    <property type="evidence" value="ECO:0007669"/>
    <property type="project" value="TreeGrafter"/>
</dbReference>
<feature type="compositionally biased region" description="Polar residues" evidence="4">
    <location>
        <begin position="176"/>
        <end position="194"/>
    </location>
</feature>
<organism evidence="8 9">
    <name type="scientific">Muntiacus muntjak</name>
    <name type="common">Barking deer</name>
    <name type="synonym">Indian muntjac</name>
    <dbReference type="NCBI Taxonomy" id="9888"/>
    <lineage>
        <taxon>Eukaryota</taxon>
        <taxon>Metazoa</taxon>
        <taxon>Chordata</taxon>
        <taxon>Craniata</taxon>
        <taxon>Vertebrata</taxon>
        <taxon>Euteleostomi</taxon>
        <taxon>Mammalia</taxon>
        <taxon>Eutheria</taxon>
        <taxon>Laurasiatheria</taxon>
        <taxon>Artiodactyla</taxon>
        <taxon>Ruminantia</taxon>
        <taxon>Pecora</taxon>
        <taxon>Cervidae</taxon>
        <taxon>Muntiacinae</taxon>
        <taxon>Muntiacus</taxon>
    </lineage>
</organism>
<feature type="signal peptide" evidence="6">
    <location>
        <begin position="1"/>
        <end position="20"/>
    </location>
</feature>
<name>A0A5N3V943_MUNMU</name>
<dbReference type="InterPro" id="IPR050671">
    <property type="entry name" value="CD300_family_receptors"/>
</dbReference>
<feature type="region of interest" description="Disordered" evidence="4">
    <location>
        <begin position="334"/>
        <end position="365"/>
    </location>
</feature>
<accession>A0A5N3V943</accession>
<dbReference type="Gene3D" id="2.60.40.10">
    <property type="entry name" value="Immunoglobulins"/>
    <property type="match status" value="1"/>
</dbReference>
<comment type="caution">
    <text evidence="8">The sequence shown here is derived from an EMBL/GenBank/DDBJ whole genome shotgun (WGS) entry which is preliminary data.</text>
</comment>
<dbReference type="Proteomes" id="UP000326458">
    <property type="component" value="Unassembled WGS sequence"/>
</dbReference>
<evidence type="ECO:0000256" key="5">
    <source>
        <dbReference type="SAM" id="Phobius"/>
    </source>
</evidence>
<feature type="domain" description="Immunoglobulin" evidence="7">
    <location>
        <begin position="26"/>
        <end position="127"/>
    </location>
</feature>
<dbReference type="InterPro" id="IPR003599">
    <property type="entry name" value="Ig_sub"/>
</dbReference>
<feature type="region of interest" description="Disordered" evidence="4">
    <location>
        <begin position="176"/>
        <end position="199"/>
    </location>
</feature>
<feature type="chain" id="PRO_5024390400" description="Immunoglobulin domain-containing protein" evidence="6">
    <location>
        <begin position="21"/>
        <end position="424"/>
    </location>
</feature>
<dbReference type="PANTHER" id="PTHR11860">
    <property type="entry name" value="POLYMERIC-IMMUNOGLOBULIN RECEPTOR"/>
    <property type="match status" value="1"/>
</dbReference>
<dbReference type="SUPFAM" id="SSF48726">
    <property type="entry name" value="Immunoglobulin"/>
    <property type="match status" value="1"/>
</dbReference>
<evidence type="ECO:0000259" key="7">
    <source>
        <dbReference type="SMART" id="SM00409"/>
    </source>
</evidence>
<keyword evidence="9" id="KW-1185">Reference proteome</keyword>